<feature type="region of interest" description="Disordered" evidence="1">
    <location>
        <begin position="26"/>
        <end position="63"/>
    </location>
</feature>
<dbReference type="AlphaFoldDB" id="A0A917DYH4"/>
<feature type="compositionally biased region" description="Basic and acidic residues" evidence="1">
    <location>
        <begin position="26"/>
        <end position="49"/>
    </location>
</feature>
<name>A0A917DYH4_9SPHN</name>
<sequence>MVTFMLAAIAFLRVDGYRKLAYRIRETPIEGTPHDAPDGRKRDGERRDSGQWAGAEEELRHGD</sequence>
<dbReference type="RefSeq" id="WP_156521920.1">
    <property type="nucleotide sequence ID" value="NZ_BMIP01000009.1"/>
</dbReference>
<gene>
    <name evidence="2" type="ORF">GCM10010990_33520</name>
</gene>
<dbReference type="EMBL" id="BMIP01000009">
    <property type="protein sequence ID" value="GGD80901.1"/>
    <property type="molecule type" value="Genomic_DNA"/>
</dbReference>
<organism evidence="2 3">
    <name type="scientific">Croceicoccus mobilis</name>
    <dbReference type="NCBI Taxonomy" id="1703339"/>
    <lineage>
        <taxon>Bacteria</taxon>
        <taxon>Pseudomonadati</taxon>
        <taxon>Pseudomonadota</taxon>
        <taxon>Alphaproteobacteria</taxon>
        <taxon>Sphingomonadales</taxon>
        <taxon>Erythrobacteraceae</taxon>
        <taxon>Croceicoccus</taxon>
    </lineage>
</organism>
<accession>A0A917DYH4</accession>
<reference evidence="2" key="2">
    <citation type="submission" date="2020-09" db="EMBL/GenBank/DDBJ databases">
        <authorList>
            <person name="Sun Q."/>
            <person name="Zhou Y."/>
        </authorList>
    </citation>
    <scope>NUCLEOTIDE SEQUENCE</scope>
    <source>
        <strain evidence="2">CGMCC 1.15360</strain>
    </source>
</reference>
<reference evidence="2" key="1">
    <citation type="journal article" date="2014" name="Int. J. Syst. Evol. Microbiol.">
        <title>Complete genome sequence of Corynebacterium casei LMG S-19264T (=DSM 44701T), isolated from a smear-ripened cheese.</title>
        <authorList>
            <consortium name="US DOE Joint Genome Institute (JGI-PGF)"/>
            <person name="Walter F."/>
            <person name="Albersmeier A."/>
            <person name="Kalinowski J."/>
            <person name="Ruckert C."/>
        </authorList>
    </citation>
    <scope>NUCLEOTIDE SEQUENCE</scope>
    <source>
        <strain evidence="2">CGMCC 1.15360</strain>
    </source>
</reference>
<proteinExistence type="predicted"/>
<comment type="caution">
    <text evidence="2">The sequence shown here is derived from an EMBL/GenBank/DDBJ whole genome shotgun (WGS) entry which is preliminary data.</text>
</comment>
<keyword evidence="3" id="KW-1185">Reference proteome</keyword>
<evidence type="ECO:0000313" key="3">
    <source>
        <dbReference type="Proteomes" id="UP000612349"/>
    </source>
</evidence>
<protein>
    <submittedName>
        <fullName evidence="2">Uncharacterized protein</fullName>
    </submittedName>
</protein>
<evidence type="ECO:0000256" key="1">
    <source>
        <dbReference type="SAM" id="MobiDB-lite"/>
    </source>
</evidence>
<dbReference type="Proteomes" id="UP000612349">
    <property type="component" value="Unassembled WGS sequence"/>
</dbReference>
<evidence type="ECO:0000313" key="2">
    <source>
        <dbReference type="EMBL" id="GGD80901.1"/>
    </source>
</evidence>